<name>A0AAD1YBN3_EUPCR</name>
<dbReference type="AlphaFoldDB" id="A0AAD1YBN3"/>
<organism evidence="1 2">
    <name type="scientific">Euplotes crassus</name>
    <dbReference type="NCBI Taxonomy" id="5936"/>
    <lineage>
        <taxon>Eukaryota</taxon>
        <taxon>Sar</taxon>
        <taxon>Alveolata</taxon>
        <taxon>Ciliophora</taxon>
        <taxon>Intramacronucleata</taxon>
        <taxon>Spirotrichea</taxon>
        <taxon>Hypotrichia</taxon>
        <taxon>Euplotida</taxon>
        <taxon>Euplotidae</taxon>
        <taxon>Moneuplotes</taxon>
    </lineage>
</organism>
<proteinExistence type="predicted"/>
<dbReference type="Proteomes" id="UP001295684">
    <property type="component" value="Unassembled WGS sequence"/>
</dbReference>
<accession>A0AAD1YBN3</accession>
<gene>
    <name evidence="1" type="ORF">ECRASSUSDP1_LOCUS29445</name>
</gene>
<evidence type="ECO:0000313" key="2">
    <source>
        <dbReference type="Proteomes" id="UP001295684"/>
    </source>
</evidence>
<keyword evidence="2" id="KW-1185">Reference proteome</keyword>
<protein>
    <submittedName>
        <fullName evidence="1">Uncharacterized protein</fullName>
    </submittedName>
</protein>
<dbReference type="EMBL" id="CAMPGE010030295">
    <property type="protein sequence ID" value="CAI2387811.1"/>
    <property type="molecule type" value="Genomic_DNA"/>
</dbReference>
<sequence length="111" mass="12940">MEKRWEKLGSLKLETLCIIYNACGLELLIITLSSGLNNLSDFHILGPNDTCITLLKIRNSKIFFHGNLVNSKRYQESKNCSPLTYFVEIAFRVKLECFLRLLLHRKFFLKT</sequence>
<evidence type="ECO:0000313" key="1">
    <source>
        <dbReference type="EMBL" id="CAI2387811.1"/>
    </source>
</evidence>
<reference evidence="1" key="1">
    <citation type="submission" date="2023-07" db="EMBL/GenBank/DDBJ databases">
        <authorList>
            <consortium name="AG Swart"/>
            <person name="Singh M."/>
            <person name="Singh A."/>
            <person name="Seah K."/>
            <person name="Emmerich C."/>
        </authorList>
    </citation>
    <scope>NUCLEOTIDE SEQUENCE</scope>
    <source>
        <strain evidence="1">DP1</strain>
    </source>
</reference>
<comment type="caution">
    <text evidence="1">The sequence shown here is derived from an EMBL/GenBank/DDBJ whole genome shotgun (WGS) entry which is preliminary data.</text>
</comment>